<evidence type="ECO:0000313" key="11">
    <source>
        <dbReference type="Proteomes" id="UP000606786"/>
    </source>
</evidence>
<dbReference type="GO" id="GO:0052689">
    <property type="term" value="F:carboxylic ester hydrolase activity"/>
    <property type="evidence" value="ECO:0007669"/>
    <property type="project" value="UniProtKB-KW"/>
</dbReference>
<feature type="domain" description="Carboxylesterase type B" evidence="9">
    <location>
        <begin position="141"/>
        <end position="602"/>
    </location>
</feature>
<keyword evidence="5 8" id="KW-0378">Hydrolase</keyword>
<keyword evidence="6" id="KW-1015">Disulfide bond</keyword>
<evidence type="ECO:0000256" key="1">
    <source>
        <dbReference type="ARBA" id="ARBA00004613"/>
    </source>
</evidence>
<dbReference type="GO" id="GO:0005576">
    <property type="term" value="C:extracellular region"/>
    <property type="evidence" value="ECO:0007669"/>
    <property type="project" value="UniProtKB-SubCell"/>
</dbReference>
<keyword evidence="3" id="KW-0719">Serine esterase</keyword>
<comment type="similarity">
    <text evidence="2 8">Belongs to the type-B carboxylesterase/lipase family.</text>
</comment>
<comment type="caution">
    <text evidence="10">The sequence shown here is derived from an EMBL/GenBank/DDBJ whole genome shotgun (WGS) entry which is preliminary data.</text>
</comment>
<sequence length="688" mass="78332">MSSLSLNHSLFLSFSSSLSLSLSLSFSLSLSRSLSSSISLLSLCMSLLLTTTTTFDLIPDDQASLKLSRNNLPVCFQFTCRSLLFISLFAINMSSLKLSLFHNLFVCFILFNCLINDSFADTENADETVEVKFQNEERNITIIGVRNESFNAKEYYAFRGIRYVKPPVNELRFKDPQPLTQLPLTIDARYDGHDCPSIYATNASEDCLTLNIYMPTTIEAAALPVLVFIHPGGLYVGSALSNFIGPAYLLSKPLVVVTFNYRLGTLGFLQLGTREIPGNAGFKDQVYALRWVEKYIAHFGGNPKDITLMGYSAGALSVSLHLVSPMSRNLFQKAIIMSGSLPPQTVLPQHSQLELLRKQARVLQCTGVMNEVEILNCLATFSGTEIAATLRKLFVFGKDNPIYIYLPVIERDYGQERFLVEDPYESLQHGAFSKLPILIGFTNGEFCQSAVDIFKDTKLVQHFFEEFENVAPEIFMYANHDGNFSMINEVLKNYYLRNSEELTRVNLPRLCDFFSDAIIRFGAHRLVELVAPYTKVFPYSFEFRGEFSNLDYPLRPARVEHMDDLMYLFEMPSSNFSRTESNLDMIRGYTKFVYDFVKEGDRLFGKIPTYPAGYTKIYRDLEFQPGTSFPMDTYEMWKDLFLTSKRKKNKKNKRIQDLQAEPSVGIKNVIDSQILLKNFVLYLFSNYL</sequence>
<name>A0A811UBY6_CERCA</name>
<dbReference type="Pfam" id="PF00135">
    <property type="entry name" value="COesterase"/>
    <property type="match status" value="1"/>
</dbReference>
<dbReference type="PROSITE" id="PS00941">
    <property type="entry name" value="CARBOXYLESTERASE_B_2"/>
    <property type="match status" value="1"/>
</dbReference>
<dbReference type="Gene3D" id="3.40.50.1820">
    <property type="entry name" value="alpha/beta hydrolase"/>
    <property type="match status" value="1"/>
</dbReference>
<dbReference type="PANTHER" id="PTHR43142">
    <property type="entry name" value="CARBOXYLIC ESTER HYDROLASE"/>
    <property type="match status" value="1"/>
</dbReference>
<dbReference type="Proteomes" id="UP000606786">
    <property type="component" value="Unassembled WGS sequence"/>
</dbReference>
<dbReference type="PROSITE" id="PS00122">
    <property type="entry name" value="CARBOXYLESTERASE_B_1"/>
    <property type="match status" value="1"/>
</dbReference>
<dbReference type="EMBL" id="CAJHJT010000001">
    <property type="protein sequence ID" value="CAD6996070.1"/>
    <property type="molecule type" value="Genomic_DNA"/>
</dbReference>
<evidence type="ECO:0000256" key="7">
    <source>
        <dbReference type="ARBA" id="ARBA00023180"/>
    </source>
</evidence>
<evidence type="ECO:0000313" key="10">
    <source>
        <dbReference type="EMBL" id="CAD6996070.1"/>
    </source>
</evidence>
<keyword evidence="4" id="KW-0964">Secreted</keyword>
<evidence type="ECO:0000256" key="6">
    <source>
        <dbReference type="ARBA" id="ARBA00023157"/>
    </source>
</evidence>
<dbReference type="EC" id="3.1.1.-" evidence="8"/>
<evidence type="ECO:0000256" key="8">
    <source>
        <dbReference type="RuleBase" id="RU361235"/>
    </source>
</evidence>
<accession>A0A811UBY6</accession>
<proteinExistence type="inferred from homology"/>
<gene>
    <name evidence="10" type="ORF">CCAP1982_LOCUS4777</name>
</gene>
<dbReference type="InterPro" id="IPR019826">
    <property type="entry name" value="Carboxylesterase_B_AS"/>
</dbReference>
<comment type="subcellular location">
    <subcellularLocation>
        <location evidence="1">Secreted</location>
    </subcellularLocation>
</comment>
<dbReference type="PANTHER" id="PTHR43142:SF1">
    <property type="entry name" value="CARBOXYLIC ESTER HYDROLASE"/>
    <property type="match status" value="1"/>
</dbReference>
<dbReference type="InterPro" id="IPR002018">
    <property type="entry name" value="CarbesteraseB"/>
</dbReference>
<evidence type="ECO:0000256" key="2">
    <source>
        <dbReference type="ARBA" id="ARBA00005964"/>
    </source>
</evidence>
<evidence type="ECO:0000256" key="3">
    <source>
        <dbReference type="ARBA" id="ARBA00022487"/>
    </source>
</evidence>
<dbReference type="OrthoDB" id="408631at2759"/>
<evidence type="ECO:0000259" key="9">
    <source>
        <dbReference type="Pfam" id="PF00135"/>
    </source>
</evidence>
<protein>
    <recommendedName>
        <fullName evidence="8">Carboxylic ester hydrolase</fullName>
        <ecNumber evidence="8">3.1.1.-</ecNumber>
    </recommendedName>
</protein>
<organism evidence="10 11">
    <name type="scientific">Ceratitis capitata</name>
    <name type="common">Mediterranean fruit fly</name>
    <name type="synonym">Tephritis capitata</name>
    <dbReference type="NCBI Taxonomy" id="7213"/>
    <lineage>
        <taxon>Eukaryota</taxon>
        <taxon>Metazoa</taxon>
        <taxon>Ecdysozoa</taxon>
        <taxon>Arthropoda</taxon>
        <taxon>Hexapoda</taxon>
        <taxon>Insecta</taxon>
        <taxon>Pterygota</taxon>
        <taxon>Neoptera</taxon>
        <taxon>Endopterygota</taxon>
        <taxon>Diptera</taxon>
        <taxon>Brachycera</taxon>
        <taxon>Muscomorpha</taxon>
        <taxon>Tephritoidea</taxon>
        <taxon>Tephritidae</taxon>
        <taxon>Ceratitis</taxon>
        <taxon>Ceratitis</taxon>
    </lineage>
</organism>
<dbReference type="AlphaFoldDB" id="A0A811UBY6"/>
<evidence type="ECO:0000256" key="4">
    <source>
        <dbReference type="ARBA" id="ARBA00022525"/>
    </source>
</evidence>
<dbReference type="InterPro" id="IPR029058">
    <property type="entry name" value="AB_hydrolase_fold"/>
</dbReference>
<evidence type="ECO:0000256" key="5">
    <source>
        <dbReference type="ARBA" id="ARBA00022801"/>
    </source>
</evidence>
<keyword evidence="11" id="KW-1185">Reference proteome</keyword>
<dbReference type="InterPro" id="IPR019819">
    <property type="entry name" value="Carboxylesterase_B_CS"/>
</dbReference>
<keyword evidence="7" id="KW-0325">Glycoprotein</keyword>
<dbReference type="SUPFAM" id="SSF53474">
    <property type="entry name" value="alpha/beta-Hydrolases"/>
    <property type="match status" value="1"/>
</dbReference>
<reference evidence="10" key="1">
    <citation type="submission" date="2020-11" db="EMBL/GenBank/DDBJ databases">
        <authorList>
            <person name="Whitehead M."/>
        </authorList>
    </citation>
    <scope>NUCLEOTIDE SEQUENCE</scope>
    <source>
        <strain evidence="10">EGII</strain>
    </source>
</reference>